<dbReference type="SUPFAM" id="SSF56112">
    <property type="entry name" value="Protein kinase-like (PK-like)"/>
    <property type="match status" value="1"/>
</dbReference>
<gene>
    <name evidence="1" type="ORF">VTK73DRAFT_1324</name>
</gene>
<sequence length="253" mass="28447">MEDEAASVYTDDSEDRLASPAVFAPHVVSFRLGTRTIRAVGAASDDRHPNVLRVRVCNSILDRVVQGLFRLASTLVPGVRSAFPEWFLPRNLVLKRKKNGWDEEFETERETYQKLRPVQGYIVPTFYSQVEHDGIPAIVLSDVGGACLAEPAGAVLEPEALQPLLHLSQSILADLGILHDDVKLDHFRIADSRDKVIVVDFERVVTGLSREHMRFLMNSSTKRLMEYYKDNLQCLEADGTIRRPLGEHVRAAE</sequence>
<accession>A0ABR3VTS5</accession>
<dbReference type="Proteomes" id="UP001586593">
    <property type="component" value="Unassembled WGS sequence"/>
</dbReference>
<dbReference type="InterPro" id="IPR011009">
    <property type="entry name" value="Kinase-like_dom_sf"/>
</dbReference>
<evidence type="ECO:0000313" key="1">
    <source>
        <dbReference type="EMBL" id="KAL1845017.1"/>
    </source>
</evidence>
<reference evidence="1 2" key="1">
    <citation type="journal article" date="2024" name="Commun. Biol.">
        <title>Comparative genomic analysis of thermophilic fungi reveals convergent evolutionary adaptations and gene losses.</title>
        <authorList>
            <person name="Steindorff A.S."/>
            <person name="Aguilar-Pontes M.V."/>
            <person name="Robinson A.J."/>
            <person name="Andreopoulos B."/>
            <person name="LaButti K."/>
            <person name="Kuo A."/>
            <person name="Mondo S."/>
            <person name="Riley R."/>
            <person name="Otillar R."/>
            <person name="Haridas S."/>
            <person name="Lipzen A."/>
            <person name="Grimwood J."/>
            <person name="Schmutz J."/>
            <person name="Clum A."/>
            <person name="Reid I.D."/>
            <person name="Moisan M.C."/>
            <person name="Butler G."/>
            <person name="Nguyen T.T.M."/>
            <person name="Dewar K."/>
            <person name="Conant G."/>
            <person name="Drula E."/>
            <person name="Henrissat B."/>
            <person name="Hansel C."/>
            <person name="Singer S."/>
            <person name="Hutchinson M.I."/>
            <person name="de Vries R.P."/>
            <person name="Natvig D.O."/>
            <person name="Powell A.J."/>
            <person name="Tsang A."/>
            <person name="Grigoriev I.V."/>
        </authorList>
    </citation>
    <scope>NUCLEOTIDE SEQUENCE [LARGE SCALE GENOMIC DNA]</scope>
    <source>
        <strain evidence="1 2">ATCC 24622</strain>
    </source>
</reference>
<keyword evidence="2" id="KW-1185">Reference proteome</keyword>
<dbReference type="PANTHER" id="PTHR37171">
    <property type="entry name" value="SERINE/THREONINE-PROTEIN KINASE YRZF-RELATED"/>
    <property type="match status" value="1"/>
</dbReference>
<protein>
    <recommendedName>
        <fullName evidence="3">Protein kinase domain-containing protein</fullName>
    </recommendedName>
</protein>
<evidence type="ECO:0008006" key="3">
    <source>
        <dbReference type="Google" id="ProtNLM"/>
    </source>
</evidence>
<proteinExistence type="predicted"/>
<dbReference type="InterPro" id="IPR052396">
    <property type="entry name" value="Meiotic_Drive_Suppr_Kinase"/>
</dbReference>
<comment type="caution">
    <text evidence="1">The sequence shown here is derived from an EMBL/GenBank/DDBJ whole genome shotgun (WGS) entry which is preliminary data.</text>
</comment>
<name>A0ABR3VTS5_9PEZI</name>
<dbReference type="EMBL" id="JAZHXJ010001318">
    <property type="protein sequence ID" value="KAL1845017.1"/>
    <property type="molecule type" value="Genomic_DNA"/>
</dbReference>
<organism evidence="1 2">
    <name type="scientific">Phialemonium thermophilum</name>
    <dbReference type="NCBI Taxonomy" id="223376"/>
    <lineage>
        <taxon>Eukaryota</taxon>
        <taxon>Fungi</taxon>
        <taxon>Dikarya</taxon>
        <taxon>Ascomycota</taxon>
        <taxon>Pezizomycotina</taxon>
        <taxon>Sordariomycetes</taxon>
        <taxon>Sordariomycetidae</taxon>
        <taxon>Cephalothecales</taxon>
        <taxon>Cephalothecaceae</taxon>
        <taxon>Phialemonium</taxon>
    </lineage>
</organism>
<evidence type="ECO:0000313" key="2">
    <source>
        <dbReference type="Proteomes" id="UP001586593"/>
    </source>
</evidence>
<dbReference type="PANTHER" id="PTHR37171:SF1">
    <property type="entry name" value="SERINE_THREONINE-PROTEIN KINASE YRZF-RELATED"/>
    <property type="match status" value="1"/>
</dbReference>